<evidence type="ECO:0000256" key="5">
    <source>
        <dbReference type="ARBA" id="ARBA00023027"/>
    </source>
</evidence>
<evidence type="ECO:0000256" key="2">
    <source>
        <dbReference type="ARBA" id="ARBA00022729"/>
    </source>
</evidence>
<keyword evidence="2" id="KW-0732">Signal</keyword>
<dbReference type="RefSeq" id="WP_067299280.1">
    <property type="nucleotide sequence ID" value="NZ_CP016279.1"/>
</dbReference>
<keyword evidence="5" id="KW-0520">NAD</keyword>
<keyword evidence="6" id="KW-0472">Membrane</keyword>
<reference evidence="8 10" key="1">
    <citation type="submission" date="2016-06" db="EMBL/GenBank/DDBJ databases">
        <title>Complete genome sequence of Streptomyces griseochromogenes ATCC 14511, the Blasticidin S producer.</title>
        <authorList>
            <person name="Wu L."/>
        </authorList>
    </citation>
    <scope>NUCLEOTIDE SEQUENCE [LARGE SCALE GENOMIC DNA]</scope>
    <source>
        <strain evidence="8 10">ATCC 14511</strain>
    </source>
</reference>
<keyword evidence="1" id="KW-0285">Flavoprotein</keyword>
<evidence type="ECO:0000256" key="3">
    <source>
        <dbReference type="ARBA" id="ARBA00022827"/>
    </source>
</evidence>
<evidence type="ECO:0000256" key="1">
    <source>
        <dbReference type="ARBA" id="ARBA00022630"/>
    </source>
</evidence>
<proteinExistence type="predicted"/>
<dbReference type="KEGG" id="sgs:AVL59_00750"/>
<evidence type="ECO:0000313" key="10">
    <source>
        <dbReference type="Proteomes" id="UP000092659"/>
    </source>
</evidence>
<dbReference type="AlphaFoldDB" id="A0A1B1AP24"/>
<evidence type="ECO:0000259" key="7">
    <source>
        <dbReference type="Pfam" id="PF01593"/>
    </source>
</evidence>
<dbReference type="PANTHER" id="PTHR46091:SF3">
    <property type="entry name" value="AMINE OXIDASE DOMAIN-CONTAINING PROTEIN"/>
    <property type="match status" value="1"/>
</dbReference>
<dbReference type="EMBL" id="CP016279">
    <property type="protein sequence ID" value="ANP48294.1"/>
    <property type="molecule type" value="Genomic_DNA"/>
</dbReference>
<evidence type="ECO:0000313" key="9">
    <source>
        <dbReference type="EMBL" id="MBP2050770.1"/>
    </source>
</evidence>
<reference evidence="9 11" key="2">
    <citation type="submission" date="2021-03" db="EMBL/GenBank/DDBJ databases">
        <title>Genomic Encyclopedia of Type Strains, Phase IV (KMG-IV): sequencing the most valuable type-strain genomes for metagenomic binning, comparative biology and taxonomic classification.</title>
        <authorList>
            <person name="Goeker M."/>
        </authorList>
    </citation>
    <scope>NUCLEOTIDE SEQUENCE [LARGE SCALE GENOMIC DNA]</scope>
    <source>
        <strain evidence="9 11">DSM 40499</strain>
    </source>
</reference>
<dbReference type="Proteomes" id="UP000092659">
    <property type="component" value="Chromosome"/>
</dbReference>
<dbReference type="InterPro" id="IPR052206">
    <property type="entry name" value="Retinol_saturase"/>
</dbReference>
<keyword evidence="9" id="KW-0560">Oxidoreductase</keyword>
<gene>
    <name evidence="8" type="ORF">AVL59_00750</name>
    <name evidence="9" type="ORF">J2Z21_003720</name>
</gene>
<evidence type="ECO:0000313" key="8">
    <source>
        <dbReference type="EMBL" id="ANP48294.1"/>
    </source>
</evidence>
<evidence type="ECO:0000256" key="4">
    <source>
        <dbReference type="ARBA" id="ARBA00022857"/>
    </source>
</evidence>
<dbReference type="EMBL" id="JAGGLP010000007">
    <property type="protein sequence ID" value="MBP2050770.1"/>
    <property type="molecule type" value="Genomic_DNA"/>
</dbReference>
<dbReference type="InterPro" id="IPR036188">
    <property type="entry name" value="FAD/NAD-bd_sf"/>
</dbReference>
<sequence>MSGRTPGPDDGVWDAVVIGSGIGGLVCAAYLAVGGRRVLVAEQAAVAGGNSHVFRRRRSYEFDVGVHYLGDCGPDGVLPAILDGLGLRERITYRPMDPDGFDRVEIPGATLDVPADWAGYRKRLAELCPGDAAGIDAFVDVIAGLGGERREAILAAEDVPLAELPRRAPHSVAWGRRTLAELFEHCGLSARARTLLAAQSPNYGMAPDEGTVALHATLIDHYMRGASYPQGGGQMLAAGLLEVLGAHGGELRTGARVRRILVDGGRARGVEFADGTRATAPVVVSNADYRRTMLDLVGAERLPRRLAAKTRDARMALPWATVYVALSEDIGRHANVWWYRHDDIERYYRTLREGPATDTTDFLFVSFASGKDPVTHRICPPGHSNFQLMTLCPPGAGPWGVGAGPADGERYRRNPDYLARKARLTESVLDAAEEVLGPFRDKVTHVETATPLTQERYTLSTGGTPFGLARWGATGARPDTATLIEGLHIAGANTRYGNGITGAAVSGIACAGQILGRRLMHEVHTGAVLGDASLLPERGAHWDPLEVSSGRPGPACA</sequence>
<keyword evidence="3" id="KW-0274">FAD</keyword>
<evidence type="ECO:0000313" key="11">
    <source>
        <dbReference type="Proteomes" id="UP001519309"/>
    </source>
</evidence>
<dbReference type="GO" id="GO:0051786">
    <property type="term" value="F:all-trans-retinol 13,14-reductase activity"/>
    <property type="evidence" value="ECO:0007669"/>
    <property type="project" value="UniProtKB-EC"/>
</dbReference>
<keyword evidence="6" id="KW-0812">Transmembrane</keyword>
<dbReference type="Proteomes" id="UP001519309">
    <property type="component" value="Unassembled WGS sequence"/>
</dbReference>
<keyword evidence="11" id="KW-1185">Reference proteome</keyword>
<dbReference type="SUPFAM" id="SSF51905">
    <property type="entry name" value="FAD/NAD(P)-binding domain"/>
    <property type="match status" value="1"/>
</dbReference>
<dbReference type="EC" id="1.3.99.23" evidence="9"/>
<dbReference type="InterPro" id="IPR002937">
    <property type="entry name" value="Amino_oxidase"/>
</dbReference>
<feature type="domain" description="Amine oxidase" evidence="7">
    <location>
        <begin position="22"/>
        <end position="515"/>
    </location>
</feature>
<dbReference type="Gene3D" id="3.50.50.60">
    <property type="entry name" value="FAD/NAD(P)-binding domain"/>
    <property type="match status" value="2"/>
</dbReference>
<feature type="transmembrane region" description="Helical" evidence="6">
    <location>
        <begin position="12"/>
        <end position="33"/>
    </location>
</feature>
<evidence type="ECO:0000256" key="6">
    <source>
        <dbReference type="SAM" id="Phobius"/>
    </source>
</evidence>
<dbReference type="Pfam" id="PF01593">
    <property type="entry name" value="Amino_oxidase"/>
    <property type="match status" value="1"/>
</dbReference>
<dbReference type="PANTHER" id="PTHR46091">
    <property type="entry name" value="BLR7054 PROTEIN"/>
    <property type="match status" value="1"/>
</dbReference>
<organism evidence="8 10">
    <name type="scientific">Streptomyces griseochromogenes</name>
    <dbReference type="NCBI Taxonomy" id="68214"/>
    <lineage>
        <taxon>Bacteria</taxon>
        <taxon>Bacillati</taxon>
        <taxon>Actinomycetota</taxon>
        <taxon>Actinomycetes</taxon>
        <taxon>Kitasatosporales</taxon>
        <taxon>Streptomycetaceae</taxon>
        <taxon>Streptomyces</taxon>
    </lineage>
</organism>
<dbReference type="STRING" id="68214.AVL59_00750"/>
<accession>A0A1B1AP24</accession>
<protein>
    <submittedName>
        <fullName evidence="9">All-trans-retinol 13,14-reductase</fullName>
        <ecNumber evidence="9">1.3.99.23</ecNumber>
    </submittedName>
    <submittedName>
        <fullName evidence="8">Phytoene dehydrogenase</fullName>
    </submittedName>
</protein>
<keyword evidence="6" id="KW-1133">Transmembrane helix</keyword>
<keyword evidence="4" id="KW-0521">NADP</keyword>
<name>A0A1B1AP24_9ACTN</name>